<dbReference type="AlphaFoldDB" id="A0A2J6QRV3"/>
<name>A0A2J6QRV3_HYAVF</name>
<dbReference type="Proteomes" id="UP000235786">
    <property type="component" value="Unassembled WGS sequence"/>
</dbReference>
<evidence type="ECO:0000313" key="3">
    <source>
        <dbReference type="Proteomes" id="UP000235786"/>
    </source>
</evidence>
<reference evidence="2 3" key="1">
    <citation type="submission" date="2016-04" db="EMBL/GenBank/DDBJ databases">
        <title>A degradative enzymes factory behind the ericoid mycorrhizal symbiosis.</title>
        <authorList>
            <consortium name="DOE Joint Genome Institute"/>
            <person name="Martino E."/>
            <person name="Morin E."/>
            <person name="Grelet G."/>
            <person name="Kuo A."/>
            <person name="Kohler A."/>
            <person name="Daghino S."/>
            <person name="Barry K."/>
            <person name="Choi C."/>
            <person name="Cichocki N."/>
            <person name="Clum A."/>
            <person name="Copeland A."/>
            <person name="Hainaut M."/>
            <person name="Haridas S."/>
            <person name="Labutti K."/>
            <person name="Lindquist E."/>
            <person name="Lipzen A."/>
            <person name="Khouja H.-R."/>
            <person name="Murat C."/>
            <person name="Ohm R."/>
            <person name="Olson A."/>
            <person name="Spatafora J."/>
            <person name="Veneault-Fourrey C."/>
            <person name="Henrissat B."/>
            <person name="Grigoriev I."/>
            <person name="Martin F."/>
            <person name="Perotto S."/>
        </authorList>
    </citation>
    <scope>NUCLEOTIDE SEQUENCE [LARGE SCALE GENOMIC DNA]</scope>
    <source>
        <strain evidence="2 3">F</strain>
    </source>
</reference>
<evidence type="ECO:0000313" key="2">
    <source>
        <dbReference type="EMBL" id="PMD28998.1"/>
    </source>
</evidence>
<keyword evidence="3" id="KW-1185">Reference proteome</keyword>
<organism evidence="2 3">
    <name type="scientific">Hyaloscypha variabilis (strain UAMH 11265 / GT02V1 / F)</name>
    <name type="common">Meliniomyces variabilis</name>
    <dbReference type="NCBI Taxonomy" id="1149755"/>
    <lineage>
        <taxon>Eukaryota</taxon>
        <taxon>Fungi</taxon>
        <taxon>Dikarya</taxon>
        <taxon>Ascomycota</taxon>
        <taxon>Pezizomycotina</taxon>
        <taxon>Leotiomycetes</taxon>
        <taxon>Helotiales</taxon>
        <taxon>Hyaloscyphaceae</taxon>
        <taxon>Hyaloscypha</taxon>
        <taxon>Hyaloscypha variabilis</taxon>
    </lineage>
</organism>
<feature type="compositionally biased region" description="Low complexity" evidence="1">
    <location>
        <begin position="1"/>
        <end position="45"/>
    </location>
</feature>
<dbReference type="EMBL" id="KZ613979">
    <property type="protein sequence ID" value="PMD28998.1"/>
    <property type="molecule type" value="Genomic_DNA"/>
</dbReference>
<proteinExistence type="predicted"/>
<gene>
    <name evidence="2" type="ORF">L207DRAFT_263780</name>
</gene>
<sequence>MPPSSSSSPSFPSSSISLPSSSSAPSSSSSSSGSSSSISWSAPSSTRGVTGVCEGGVALFEASYGTVFRGLRNLKGEKEELEGGVGVISLEFEFRDVFGRRAWNWSGVEMLMPQSQGCRRG</sequence>
<protein>
    <submittedName>
        <fullName evidence="2">Uncharacterized protein</fullName>
    </submittedName>
</protein>
<evidence type="ECO:0000256" key="1">
    <source>
        <dbReference type="SAM" id="MobiDB-lite"/>
    </source>
</evidence>
<feature type="region of interest" description="Disordered" evidence="1">
    <location>
        <begin position="1"/>
        <end position="49"/>
    </location>
</feature>
<accession>A0A2J6QRV3</accession>